<dbReference type="PANTHER" id="PTHR24096">
    <property type="entry name" value="LONG-CHAIN-FATTY-ACID--COA LIGASE"/>
    <property type="match status" value="1"/>
</dbReference>
<accession>A0A2T8HV84</accession>
<proteinExistence type="predicted"/>
<reference evidence="3 4" key="1">
    <citation type="submission" date="2018-04" db="EMBL/GenBank/DDBJ databases">
        <title>Pararhodobacter oceanense sp. nov., isolated from marine intertidal sediment.</title>
        <authorList>
            <person name="Wang X.-L."/>
            <person name="Du Z.-J."/>
        </authorList>
    </citation>
    <scope>NUCLEOTIDE SEQUENCE [LARGE SCALE GENOMIC DNA]</scope>
    <source>
        <strain evidence="3 4">AM505</strain>
    </source>
</reference>
<evidence type="ECO:0000313" key="3">
    <source>
        <dbReference type="EMBL" id="PVH29335.1"/>
    </source>
</evidence>
<comment type="caution">
    <text evidence="3">The sequence shown here is derived from an EMBL/GenBank/DDBJ whole genome shotgun (WGS) entry which is preliminary data.</text>
</comment>
<dbReference type="Pfam" id="PF00501">
    <property type="entry name" value="AMP-binding"/>
    <property type="match status" value="1"/>
</dbReference>
<name>A0A2T8HV84_9RHOB</name>
<dbReference type="AlphaFoldDB" id="A0A2T8HV84"/>
<dbReference type="EMBL" id="QDKM01000003">
    <property type="protein sequence ID" value="PVH29335.1"/>
    <property type="molecule type" value="Genomic_DNA"/>
</dbReference>
<dbReference type="Gene3D" id="3.40.50.12780">
    <property type="entry name" value="N-terminal domain of ligase-like"/>
    <property type="match status" value="1"/>
</dbReference>
<dbReference type="SUPFAM" id="SSF56801">
    <property type="entry name" value="Acetyl-CoA synthetase-like"/>
    <property type="match status" value="1"/>
</dbReference>
<dbReference type="InterPro" id="IPR042099">
    <property type="entry name" value="ANL_N_sf"/>
</dbReference>
<feature type="domain" description="AMP-dependent synthetase/ligase" evidence="2">
    <location>
        <begin position="45"/>
        <end position="423"/>
    </location>
</feature>
<dbReference type="PROSITE" id="PS00455">
    <property type="entry name" value="AMP_BINDING"/>
    <property type="match status" value="1"/>
</dbReference>
<dbReference type="PANTHER" id="PTHR24096:SF420">
    <property type="entry name" value="LONG-CHAIN-FATTY-ACID--COA LIGASE-RELATED"/>
    <property type="match status" value="1"/>
</dbReference>
<dbReference type="OrthoDB" id="9803968at2"/>
<dbReference type="InterPro" id="IPR000873">
    <property type="entry name" value="AMP-dep_synth/lig_dom"/>
</dbReference>
<dbReference type="GO" id="GO:0016405">
    <property type="term" value="F:CoA-ligase activity"/>
    <property type="evidence" value="ECO:0007669"/>
    <property type="project" value="TreeGrafter"/>
</dbReference>
<gene>
    <name evidence="3" type="ORF">DDE20_10040</name>
</gene>
<organism evidence="3 4">
    <name type="scientific">Pararhodobacter oceanensis</name>
    <dbReference type="NCBI Taxonomy" id="2172121"/>
    <lineage>
        <taxon>Bacteria</taxon>
        <taxon>Pseudomonadati</taxon>
        <taxon>Pseudomonadota</taxon>
        <taxon>Alphaproteobacteria</taxon>
        <taxon>Rhodobacterales</taxon>
        <taxon>Paracoccaceae</taxon>
        <taxon>Pararhodobacter</taxon>
    </lineage>
</organism>
<evidence type="ECO:0000313" key="4">
    <source>
        <dbReference type="Proteomes" id="UP000245911"/>
    </source>
</evidence>
<evidence type="ECO:0000256" key="1">
    <source>
        <dbReference type="SAM" id="MobiDB-lite"/>
    </source>
</evidence>
<dbReference type="RefSeq" id="WP_116558334.1">
    <property type="nucleotide sequence ID" value="NZ_QDKM01000003.1"/>
</dbReference>
<evidence type="ECO:0000259" key="2">
    <source>
        <dbReference type="Pfam" id="PF00501"/>
    </source>
</evidence>
<sequence>MTQATGAQDRYRPHRARREDQPDGSILLRSDYALGQVARCDTDWLEHWAAQRPDKPLIGEREGEGWRSLSYAEVLTQVKAIAAGLAARGLGAQTPIMIISGNSIDHLLLSLAAHYIGVPTVPLAEQYATIPEAHGVLSRIVEMIAPKLVFADDAERYGAALALPAFDGVERLVSRNADAGQTVFDTLLSASGDVSALNASVSPDTVAKYLLTSGSTSHPKAVLTTQRMICTNQAQIQTMMPFVISNPPVLLDWLPWNHVFGGSHNVNLVLANGGTYYIDSGKPMPALSHLMLENLAMVSPTIAFNVPVGFALLRDAMKTDARLRKQYFQNLDMLFYAGASLPQDIWADLEAMAREVRGDMPMFTSSWGLTETSPAALSQHEFTTECGIVGVPVPEVTIKLMPVDGDNRYEVRLKGPTITPGYLHDSAKTAEAFDAEGYFITGDAMRFVDPEDVNRGMRFDGRIAEEFKLGSGTWVRAAGLRLEVLARLKGLAADVILTGAERQEVGVLIVPTLALQAGAQPSDGALIVTQAEEIAARLKPAPSEGSASAIRRALVLAEPPSMAEGEITTKGNVNFRKLLTRRRALVDRLYEASADGGDAAVILT</sequence>
<feature type="region of interest" description="Disordered" evidence="1">
    <location>
        <begin position="1"/>
        <end position="22"/>
    </location>
</feature>
<dbReference type="InterPro" id="IPR020845">
    <property type="entry name" value="AMP-binding_CS"/>
</dbReference>
<dbReference type="Proteomes" id="UP000245911">
    <property type="component" value="Unassembled WGS sequence"/>
</dbReference>
<keyword evidence="4" id="KW-1185">Reference proteome</keyword>
<protein>
    <submittedName>
        <fullName evidence="3">Feruloyl-CoA synthetase</fullName>
    </submittedName>
</protein>